<proteinExistence type="inferred from homology"/>
<gene>
    <name evidence="3" type="ORF">OCK74_12705</name>
</gene>
<sequence>METTKFSIQINAPKEKVWQTLWSDDTYRQWTVVFHEGSYAKTDWKEGSSVQFLTPEGDGMYSRISKLIPNTQMTFEHQGEVKGGVEQPQSSWAGAKESYYLSENNGVTELTVEMDTVEEFIQYFKDIFPKALQLIKSLSEAKSTANAG</sequence>
<evidence type="ECO:0000313" key="3">
    <source>
        <dbReference type="EMBL" id="MCU7549985.1"/>
    </source>
</evidence>
<keyword evidence="4" id="KW-1185">Reference proteome</keyword>
<name>A0A9X2XW20_9BACT</name>
<reference evidence="3" key="2">
    <citation type="submission" date="2023-04" db="EMBL/GenBank/DDBJ databases">
        <title>Paracnuella aquatica gen. nov., sp. nov., a member of the family Chitinophagaceae isolated from a hot spring.</title>
        <authorList>
            <person name="Wang C."/>
        </authorList>
    </citation>
    <scope>NUCLEOTIDE SEQUENCE</scope>
    <source>
        <strain evidence="3">LB-8</strain>
    </source>
</reference>
<dbReference type="RefSeq" id="WP_279297424.1">
    <property type="nucleotide sequence ID" value="NZ_JAOTIF010000008.1"/>
</dbReference>
<dbReference type="InterPro" id="IPR013538">
    <property type="entry name" value="ASHA1/2-like_C"/>
</dbReference>
<reference evidence="3" key="1">
    <citation type="submission" date="2022-09" db="EMBL/GenBank/DDBJ databases">
        <authorList>
            <person name="Yuan C."/>
            <person name="Ke Z."/>
        </authorList>
    </citation>
    <scope>NUCLEOTIDE SEQUENCE</scope>
    <source>
        <strain evidence="3">LB-8</strain>
    </source>
</reference>
<organism evidence="3 4">
    <name type="scientific">Paraflavisolibacter caeni</name>
    <dbReference type="NCBI Taxonomy" id="2982496"/>
    <lineage>
        <taxon>Bacteria</taxon>
        <taxon>Pseudomonadati</taxon>
        <taxon>Bacteroidota</taxon>
        <taxon>Chitinophagia</taxon>
        <taxon>Chitinophagales</taxon>
        <taxon>Chitinophagaceae</taxon>
        <taxon>Paraflavisolibacter</taxon>
    </lineage>
</organism>
<dbReference type="CDD" id="cd07814">
    <property type="entry name" value="SRPBCC_CalC_Aha1-like"/>
    <property type="match status" value="1"/>
</dbReference>
<feature type="domain" description="Activator of Hsp90 ATPase homologue 1/2-like C-terminal" evidence="2">
    <location>
        <begin position="11"/>
        <end position="119"/>
    </location>
</feature>
<dbReference type="InterPro" id="IPR023393">
    <property type="entry name" value="START-like_dom_sf"/>
</dbReference>
<dbReference type="AlphaFoldDB" id="A0A9X2XW20"/>
<comment type="caution">
    <text evidence="3">The sequence shown here is derived from an EMBL/GenBank/DDBJ whole genome shotgun (WGS) entry which is preliminary data.</text>
</comment>
<evidence type="ECO:0000259" key="2">
    <source>
        <dbReference type="Pfam" id="PF08327"/>
    </source>
</evidence>
<evidence type="ECO:0000256" key="1">
    <source>
        <dbReference type="ARBA" id="ARBA00006817"/>
    </source>
</evidence>
<dbReference type="EMBL" id="JAOTIF010000008">
    <property type="protein sequence ID" value="MCU7549985.1"/>
    <property type="molecule type" value="Genomic_DNA"/>
</dbReference>
<dbReference type="SUPFAM" id="SSF55961">
    <property type="entry name" value="Bet v1-like"/>
    <property type="match status" value="1"/>
</dbReference>
<dbReference type="Pfam" id="PF08327">
    <property type="entry name" value="AHSA1"/>
    <property type="match status" value="1"/>
</dbReference>
<dbReference type="Gene3D" id="3.30.530.20">
    <property type="match status" value="1"/>
</dbReference>
<accession>A0A9X2XW20</accession>
<evidence type="ECO:0000313" key="4">
    <source>
        <dbReference type="Proteomes" id="UP001155483"/>
    </source>
</evidence>
<protein>
    <submittedName>
        <fullName evidence="3">SRPBCC domain-containing protein</fullName>
    </submittedName>
</protein>
<comment type="similarity">
    <text evidence="1">Belongs to the AHA1 family.</text>
</comment>
<dbReference type="Proteomes" id="UP001155483">
    <property type="component" value="Unassembled WGS sequence"/>
</dbReference>